<proteinExistence type="inferred from homology"/>
<accession>A0A443SAE5</accession>
<comment type="function">
    <text evidence="2">As a component of the GATOR1 complex functions as an inhibitor of the amino acid-sensing branch of the TORC1 pathway.</text>
</comment>
<evidence type="ECO:0000259" key="3">
    <source>
        <dbReference type="Pfam" id="PF24064"/>
    </source>
</evidence>
<evidence type="ECO:0000256" key="1">
    <source>
        <dbReference type="ARBA" id="ARBA00010546"/>
    </source>
</evidence>
<dbReference type="GO" id="GO:0034198">
    <property type="term" value="P:cellular response to amino acid starvation"/>
    <property type="evidence" value="ECO:0007669"/>
    <property type="project" value="UniProtKB-UniRule"/>
</dbReference>
<dbReference type="VEuPathDB" id="VectorBase:LDEU007512"/>
<evidence type="ECO:0000313" key="4">
    <source>
        <dbReference type="EMBL" id="RWS24528.1"/>
    </source>
</evidence>
<name>A0A443SAE5_9ACAR</name>
<organism evidence="4 5">
    <name type="scientific">Leptotrombidium deliense</name>
    <dbReference type="NCBI Taxonomy" id="299467"/>
    <lineage>
        <taxon>Eukaryota</taxon>
        <taxon>Metazoa</taxon>
        <taxon>Ecdysozoa</taxon>
        <taxon>Arthropoda</taxon>
        <taxon>Chelicerata</taxon>
        <taxon>Arachnida</taxon>
        <taxon>Acari</taxon>
        <taxon>Acariformes</taxon>
        <taxon>Trombidiformes</taxon>
        <taxon>Prostigmata</taxon>
        <taxon>Anystina</taxon>
        <taxon>Parasitengona</taxon>
        <taxon>Trombiculoidea</taxon>
        <taxon>Trombiculidae</taxon>
        <taxon>Leptotrombidium</taxon>
    </lineage>
</organism>
<dbReference type="PANTHER" id="PTHR13153:SF5">
    <property type="entry name" value="GATOR COMPLEX PROTEIN NPRL3"/>
    <property type="match status" value="1"/>
</dbReference>
<dbReference type="Pfam" id="PF24064">
    <property type="entry name" value="HTH_NPRL3"/>
    <property type="match status" value="1"/>
</dbReference>
<keyword evidence="5" id="KW-1185">Reference proteome</keyword>
<gene>
    <name evidence="4" type="ORF">B4U80_04388</name>
</gene>
<keyword evidence="2" id="KW-0732">Signal</keyword>
<evidence type="ECO:0000256" key="2">
    <source>
        <dbReference type="RuleBase" id="RU368069"/>
    </source>
</evidence>
<dbReference type="GO" id="GO:0005764">
    <property type="term" value="C:lysosome"/>
    <property type="evidence" value="ECO:0007669"/>
    <property type="project" value="UniProtKB-SubCell"/>
</dbReference>
<comment type="similarity">
    <text evidence="1 2">Belongs to the NPR3 family.</text>
</comment>
<dbReference type="EMBL" id="NCKV01004758">
    <property type="protein sequence ID" value="RWS24528.1"/>
    <property type="molecule type" value="Genomic_DNA"/>
</dbReference>
<protein>
    <recommendedName>
        <fullName evidence="2">GATOR complex protein NPRL3</fullName>
    </recommendedName>
    <alternativeName>
        <fullName evidence="2">Nitrogen permease regulator 3-like protein</fullName>
    </alternativeName>
</protein>
<sequence>MLQNRVDSRKSVAALDEASPLAVFLVKSGSNGDRLLFRYPYKGEELKRDSSFDKCSKKKRRKNPYTLCLLTEDTSNASNTSNVNKQYPAFTELFPINASAKDQLLSHSNDPHLDTVVNISDNVLSNLFAVKSELCGEKFELKINDVRFVGHPVLVSVKPNFENECFESIETERTKKNNKDNDLFSFNIVFALKANASHDIVNCYHDCSKRVAIALLFEERRVGYLTAETRLMLSLHDEVSAMPEDSEESPYRLILEKSPLATDLRRMYDSLKNNGLVYLRINRWIEVSFCVPQKIHRLTLSFCDTIPEIGPQEIKKCLESLRPYHGILLLADTKELLSTLPADASPAFKKIICLANPLKNLLELSADSAVALPHVFHVVSQLITWAKVTVIYPLCETNMYIVYPLAPTAIESTIVAKFREEFKGADLSQLMSRFSFGVSLSQLKTEVKSEEKQKQLVRQIVWMLKHRLLLQLHTYVYLVPLSVNTPYLTKKIQNGEKLSNDISLSEVEHVDFDTGTNSLATSPTNVSNGFAARTLSKSDSEEELSSPKDNGSFVEETATIMLSDVGLNSAEQESILKVPAAKNLEDLRLFTRLCPYFNGKHHLEDIMYYENIRRGNLLSLIEKFKDVLLTCMYEDTAVSQLCPYNYK</sequence>
<dbReference type="Proteomes" id="UP000288716">
    <property type="component" value="Unassembled WGS sequence"/>
</dbReference>
<evidence type="ECO:0000313" key="5">
    <source>
        <dbReference type="Proteomes" id="UP000288716"/>
    </source>
</evidence>
<feature type="domain" description="GATOR1 complex protein NPRL3 C-terminal HTH" evidence="3">
    <location>
        <begin position="569"/>
        <end position="628"/>
    </location>
</feature>
<dbReference type="InterPro" id="IPR005365">
    <property type="entry name" value="Npr3"/>
</dbReference>
<dbReference type="GO" id="GO:1990130">
    <property type="term" value="C:GATOR1 complex"/>
    <property type="evidence" value="ECO:0007669"/>
    <property type="project" value="UniProtKB-UniRule"/>
</dbReference>
<dbReference type="STRING" id="299467.A0A443SAE5"/>
<dbReference type="InterPro" id="IPR056603">
    <property type="entry name" value="HTH_NPRL3"/>
</dbReference>
<dbReference type="Pfam" id="PF03666">
    <property type="entry name" value="NPR3"/>
    <property type="match status" value="1"/>
</dbReference>
<reference evidence="4 5" key="1">
    <citation type="journal article" date="2018" name="Gigascience">
        <title>Genomes of trombidid mites reveal novel predicted allergens and laterally-transferred genes associated with secondary metabolism.</title>
        <authorList>
            <person name="Dong X."/>
            <person name="Chaisiri K."/>
            <person name="Xia D."/>
            <person name="Armstrong S.D."/>
            <person name="Fang Y."/>
            <person name="Donnelly M.J."/>
            <person name="Kadowaki T."/>
            <person name="McGarry J.W."/>
            <person name="Darby A.C."/>
            <person name="Makepeace B.L."/>
        </authorList>
    </citation>
    <scope>NUCLEOTIDE SEQUENCE [LARGE SCALE GENOMIC DNA]</scope>
    <source>
        <strain evidence="4">UoL-UT</strain>
    </source>
</reference>
<dbReference type="GO" id="GO:0038202">
    <property type="term" value="P:TORC1 signaling"/>
    <property type="evidence" value="ECO:0007669"/>
    <property type="project" value="TreeGrafter"/>
</dbReference>
<dbReference type="GO" id="GO:1904262">
    <property type="term" value="P:negative regulation of TORC1 signaling"/>
    <property type="evidence" value="ECO:0007669"/>
    <property type="project" value="TreeGrafter"/>
</dbReference>
<dbReference type="OrthoDB" id="18648at2759"/>
<dbReference type="PANTHER" id="PTHR13153">
    <property type="entry name" value="CGTHBA PROTEIN -14 GENE PROTEIN"/>
    <property type="match status" value="1"/>
</dbReference>
<keyword evidence="2" id="KW-0458">Lysosome</keyword>
<dbReference type="AlphaFoldDB" id="A0A443SAE5"/>
<comment type="subcellular location">
    <subcellularLocation>
        <location evidence="2">Lysosome</location>
    </subcellularLocation>
</comment>
<comment type="caution">
    <text evidence="4">The sequence shown here is derived from an EMBL/GenBank/DDBJ whole genome shotgun (WGS) entry which is preliminary data.</text>
</comment>
<dbReference type="GO" id="GO:0010508">
    <property type="term" value="P:positive regulation of autophagy"/>
    <property type="evidence" value="ECO:0007669"/>
    <property type="project" value="TreeGrafter"/>
</dbReference>